<evidence type="ECO:0000259" key="3">
    <source>
        <dbReference type="PROSITE" id="PS50977"/>
    </source>
</evidence>
<dbReference type="RefSeq" id="WP_135472180.1">
    <property type="nucleotide sequence ID" value="NZ_CASCNC010000031.1"/>
</dbReference>
<evidence type="ECO:0000313" key="4">
    <source>
        <dbReference type="EMBL" id="TGG36443.1"/>
    </source>
</evidence>
<dbReference type="Gene3D" id="1.10.357.10">
    <property type="entry name" value="Tetracycline Repressor, domain 2"/>
    <property type="match status" value="1"/>
</dbReference>
<sequence>MTAIATKTRERLLDVARQLFASNGVERTTMNDIATASDKGRRTIYTYFKNKKEIYDAVIEREADAIVKRFRDIVYSDLEPVEMLRAYIRARFDVVDETIKASATSQLISYLTLDYKRLERIRRLAVEKERGLYKAMIDKGIERGVFDPHQGSIIPAIHQMLFQGVDYCHLRGDYKDIGTDPASFREDTIEFITKTLVIRHD</sequence>
<evidence type="ECO:0000256" key="1">
    <source>
        <dbReference type="ARBA" id="ARBA00023125"/>
    </source>
</evidence>
<keyword evidence="5" id="KW-1185">Reference proteome</keyword>
<dbReference type="InterPro" id="IPR050624">
    <property type="entry name" value="HTH-type_Tx_Regulator"/>
</dbReference>
<dbReference type="AlphaFoldDB" id="A0A4Z0V525"/>
<dbReference type="InterPro" id="IPR001647">
    <property type="entry name" value="HTH_TetR"/>
</dbReference>
<dbReference type="EMBL" id="SJSA01000002">
    <property type="protein sequence ID" value="TGG36443.1"/>
    <property type="molecule type" value="Genomic_DNA"/>
</dbReference>
<dbReference type="PROSITE" id="PS50977">
    <property type="entry name" value="HTH_TETR_2"/>
    <property type="match status" value="1"/>
</dbReference>
<evidence type="ECO:0000313" key="5">
    <source>
        <dbReference type="Proteomes" id="UP000297635"/>
    </source>
</evidence>
<dbReference type="Pfam" id="PF00440">
    <property type="entry name" value="TetR_N"/>
    <property type="match status" value="1"/>
</dbReference>
<dbReference type="InterPro" id="IPR009057">
    <property type="entry name" value="Homeodomain-like_sf"/>
</dbReference>
<dbReference type="PANTHER" id="PTHR43479">
    <property type="entry name" value="ACREF/ENVCD OPERON REPRESSOR-RELATED"/>
    <property type="match status" value="1"/>
</dbReference>
<evidence type="ECO:0000256" key="2">
    <source>
        <dbReference type="PROSITE-ProRule" id="PRU00335"/>
    </source>
</evidence>
<organism evidence="4 5">
    <name type="scientific">Duncaniella freteri</name>
    <dbReference type="NCBI Taxonomy" id="2530391"/>
    <lineage>
        <taxon>Bacteria</taxon>
        <taxon>Pseudomonadati</taxon>
        <taxon>Bacteroidota</taxon>
        <taxon>Bacteroidia</taxon>
        <taxon>Bacteroidales</taxon>
        <taxon>Muribaculaceae</taxon>
        <taxon>Duncaniella</taxon>
    </lineage>
</organism>
<dbReference type="SUPFAM" id="SSF46689">
    <property type="entry name" value="Homeodomain-like"/>
    <property type="match status" value="1"/>
</dbReference>
<name>A0A4Z0V525_9BACT</name>
<dbReference type="Gene3D" id="1.10.10.60">
    <property type="entry name" value="Homeodomain-like"/>
    <property type="match status" value="1"/>
</dbReference>
<feature type="domain" description="HTH tetR-type" evidence="3">
    <location>
        <begin position="6"/>
        <end position="66"/>
    </location>
</feature>
<dbReference type="SUPFAM" id="SSF48498">
    <property type="entry name" value="Tetracyclin repressor-like, C-terminal domain"/>
    <property type="match status" value="1"/>
</dbReference>
<proteinExistence type="predicted"/>
<comment type="caution">
    <text evidence="4">The sequence shown here is derived from an EMBL/GenBank/DDBJ whole genome shotgun (WGS) entry which is preliminary data.</text>
</comment>
<dbReference type="InterPro" id="IPR036271">
    <property type="entry name" value="Tet_transcr_reg_TetR-rel_C_sf"/>
</dbReference>
<dbReference type="Proteomes" id="UP000297635">
    <property type="component" value="Unassembled WGS sequence"/>
</dbReference>
<feature type="DNA-binding region" description="H-T-H motif" evidence="2">
    <location>
        <begin position="29"/>
        <end position="48"/>
    </location>
</feature>
<keyword evidence="1 2" id="KW-0238">DNA-binding</keyword>
<protein>
    <submittedName>
        <fullName evidence="4">TetR/AcrR family transcriptional regulator</fullName>
    </submittedName>
</protein>
<dbReference type="GeneID" id="82150382"/>
<dbReference type="GO" id="GO:0003677">
    <property type="term" value="F:DNA binding"/>
    <property type="evidence" value="ECO:0007669"/>
    <property type="project" value="UniProtKB-UniRule"/>
</dbReference>
<dbReference type="PRINTS" id="PR00455">
    <property type="entry name" value="HTHTETR"/>
</dbReference>
<gene>
    <name evidence="4" type="ORF">EZ315_11335</name>
</gene>
<dbReference type="PANTHER" id="PTHR43479:SF11">
    <property type="entry name" value="ACREF_ENVCD OPERON REPRESSOR-RELATED"/>
    <property type="match status" value="1"/>
</dbReference>
<accession>A0A4Z0V525</accession>
<reference evidence="4 5" key="1">
    <citation type="submission" date="2019-02" db="EMBL/GenBank/DDBJ databases">
        <title>Isolation and identification of novel species under the genus Muribaculum.</title>
        <authorList>
            <person name="Miyake S."/>
            <person name="Ding Y."/>
            <person name="Low A."/>
            <person name="Soh M."/>
            <person name="Seedorf H."/>
        </authorList>
    </citation>
    <scope>NUCLEOTIDE SEQUENCE [LARGE SCALE GENOMIC DNA]</scope>
    <source>
        <strain evidence="4 5">TLL-A3</strain>
    </source>
</reference>